<proteinExistence type="predicted"/>
<reference evidence="1 2" key="1">
    <citation type="submission" date="2024-04" db="EMBL/GenBank/DDBJ databases">
        <authorList>
            <person name="Fracassetti M."/>
        </authorList>
    </citation>
    <scope>NUCLEOTIDE SEQUENCE [LARGE SCALE GENOMIC DNA]</scope>
</reference>
<dbReference type="EMBL" id="OZ034822">
    <property type="protein sequence ID" value="CAL1410186.1"/>
    <property type="molecule type" value="Genomic_DNA"/>
</dbReference>
<evidence type="ECO:0000313" key="2">
    <source>
        <dbReference type="Proteomes" id="UP001497516"/>
    </source>
</evidence>
<name>A0AAV2GHJ5_9ROSI</name>
<accession>A0AAV2GHJ5</accession>
<sequence>MDSQLLSLALSSVRLRAFVFQRWRVQAFFFDLLAVRRSLGHRISLHQPLHVRPMDALLGGRWWRLLLEI</sequence>
<protein>
    <recommendedName>
        <fullName evidence="3">Secreted protein</fullName>
    </recommendedName>
</protein>
<dbReference type="Proteomes" id="UP001497516">
    <property type="component" value="Chromosome 9"/>
</dbReference>
<keyword evidence="2" id="KW-1185">Reference proteome</keyword>
<dbReference type="AlphaFoldDB" id="A0AAV2GHJ5"/>
<gene>
    <name evidence="1" type="ORF">LTRI10_LOCUS49625</name>
</gene>
<evidence type="ECO:0008006" key="3">
    <source>
        <dbReference type="Google" id="ProtNLM"/>
    </source>
</evidence>
<organism evidence="1 2">
    <name type="scientific">Linum trigynum</name>
    <dbReference type="NCBI Taxonomy" id="586398"/>
    <lineage>
        <taxon>Eukaryota</taxon>
        <taxon>Viridiplantae</taxon>
        <taxon>Streptophyta</taxon>
        <taxon>Embryophyta</taxon>
        <taxon>Tracheophyta</taxon>
        <taxon>Spermatophyta</taxon>
        <taxon>Magnoliopsida</taxon>
        <taxon>eudicotyledons</taxon>
        <taxon>Gunneridae</taxon>
        <taxon>Pentapetalae</taxon>
        <taxon>rosids</taxon>
        <taxon>fabids</taxon>
        <taxon>Malpighiales</taxon>
        <taxon>Linaceae</taxon>
        <taxon>Linum</taxon>
    </lineage>
</organism>
<evidence type="ECO:0000313" key="1">
    <source>
        <dbReference type="EMBL" id="CAL1410186.1"/>
    </source>
</evidence>